<sequence length="72" mass="7752">MADEKILSSSQVADLFQQPGTNPGLGKAPNLTDFIKQTGLKTSSLNDFLKTLEGQISIQTERSAAETLKNTI</sequence>
<keyword evidence="3" id="KW-1185">Reference proteome</keyword>
<dbReference type="AlphaFoldDB" id="A0A1I6DTJ1"/>
<evidence type="ECO:0000256" key="1">
    <source>
        <dbReference type="SAM" id="MobiDB-lite"/>
    </source>
</evidence>
<evidence type="ECO:0000313" key="2">
    <source>
        <dbReference type="EMBL" id="SFR08820.1"/>
    </source>
</evidence>
<proteinExistence type="predicted"/>
<evidence type="ECO:0000313" key="3">
    <source>
        <dbReference type="Proteomes" id="UP000199584"/>
    </source>
</evidence>
<organism evidence="2 3">
    <name type="scientific">Desulfoscipio geothermicus DSM 3669</name>
    <dbReference type="NCBI Taxonomy" id="1121426"/>
    <lineage>
        <taxon>Bacteria</taxon>
        <taxon>Bacillati</taxon>
        <taxon>Bacillota</taxon>
        <taxon>Clostridia</taxon>
        <taxon>Eubacteriales</taxon>
        <taxon>Desulfallaceae</taxon>
        <taxon>Desulfoscipio</taxon>
    </lineage>
</organism>
<reference evidence="3" key="1">
    <citation type="submission" date="2016-10" db="EMBL/GenBank/DDBJ databases">
        <authorList>
            <person name="Varghese N."/>
            <person name="Submissions S."/>
        </authorList>
    </citation>
    <scope>NUCLEOTIDE SEQUENCE [LARGE SCALE GENOMIC DNA]</scope>
    <source>
        <strain evidence="3">DSM 3669</strain>
    </source>
</reference>
<protein>
    <submittedName>
        <fullName evidence="2">Uncharacterized protein</fullName>
    </submittedName>
</protein>
<dbReference type="Proteomes" id="UP000199584">
    <property type="component" value="Unassembled WGS sequence"/>
</dbReference>
<gene>
    <name evidence="2" type="ORF">SAMN05660706_11763</name>
</gene>
<accession>A0A1I6DTJ1</accession>
<dbReference type="RefSeq" id="WP_092484112.1">
    <property type="nucleotide sequence ID" value="NZ_FOYM01000017.1"/>
</dbReference>
<name>A0A1I6DTJ1_9FIRM</name>
<dbReference type="OrthoDB" id="9890283at2"/>
<feature type="region of interest" description="Disordered" evidence="1">
    <location>
        <begin position="1"/>
        <end position="29"/>
    </location>
</feature>
<dbReference type="EMBL" id="FOYM01000017">
    <property type="protein sequence ID" value="SFR08820.1"/>
    <property type="molecule type" value="Genomic_DNA"/>
</dbReference>